<evidence type="ECO:0000313" key="2">
    <source>
        <dbReference type="Proteomes" id="UP000838756"/>
    </source>
</evidence>
<gene>
    <name evidence="1" type="primary">jg20805</name>
    <name evidence="1" type="ORF">PAEG_LOCUS10445</name>
</gene>
<proteinExistence type="predicted"/>
<name>A0A8S4R5R6_9NEOP</name>
<comment type="caution">
    <text evidence="1">The sequence shown here is derived from an EMBL/GenBank/DDBJ whole genome shotgun (WGS) entry which is preliminary data.</text>
</comment>
<dbReference type="OrthoDB" id="6924702at2759"/>
<evidence type="ECO:0000313" key="1">
    <source>
        <dbReference type="EMBL" id="CAH2232130.1"/>
    </source>
</evidence>
<sequence length="136" mass="15981">MLVVIVFQHRNDQIRSDQIRSTQRASERSILKITKIHKVRSDRIRQKTKVTDALKQALKLKWQWAGHISRYADHTLTIQTTRWKAPDGKRDVGRPSKRWADDIKRAAGNDWMVQGKERKTWKRLGEAFTREGAHIS</sequence>
<reference evidence="1" key="1">
    <citation type="submission" date="2022-03" db="EMBL/GenBank/DDBJ databases">
        <authorList>
            <person name="Lindestad O."/>
        </authorList>
    </citation>
    <scope>NUCLEOTIDE SEQUENCE</scope>
</reference>
<protein>
    <submittedName>
        <fullName evidence="1">Jg20805 protein</fullName>
    </submittedName>
</protein>
<organism evidence="1 2">
    <name type="scientific">Pararge aegeria aegeria</name>
    <dbReference type="NCBI Taxonomy" id="348720"/>
    <lineage>
        <taxon>Eukaryota</taxon>
        <taxon>Metazoa</taxon>
        <taxon>Ecdysozoa</taxon>
        <taxon>Arthropoda</taxon>
        <taxon>Hexapoda</taxon>
        <taxon>Insecta</taxon>
        <taxon>Pterygota</taxon>
        <taxon>Neoptera</taxon>
        <taxon>Endopterygota</taxon>
        <taxon>Lepidoptera</taxon>
        <taxon>Glossata</taxon>
        <taxon>Ditrysia</taxon>
        <taxon>Papilionoidea</taxon>
        <taxon>Nymphalidae</taxon>
        <taxon>Satyrinae</taxon>
        <taxon>Satyrini</taxon>
        <taxon>Parargina</taxon>
        <taxon>Pararge</taxon>
    </lineage>
</organism>
<dbReference type="AlphaFoldDB" id="A0A8S4R5R6"/>
<accession>A0A8S4R5R6</accession>
<keyword evidence="2" id="KW-1185">Reference proteome</keyword>
<dbReference type="Proteomes" id="UP000838756">
    <property type="component" value="Unassembled WGS sequence"/>
</dbReference>
<dbReference type="EMBL" id="CAKXAJ010024867">
    <property type="protein sequence ID" value="CAH2232130.1"/>
    <property type="molecule type" value="Genomic_DNA"/>
</dbReference>